<accession>A0A081NWN8</accession>
<dbReference type="RefSeq" id="WP_036690173.1">
    <property type="nucleotide sequence ID" value="NZ_JNVM01000031.1"/>
</dbReference>
<comment type="caution">
    <text evidence="1">The sequence shown here is derived from an EMBL/GenBank/DDBJ whole genome shotgun (WGS) entry which is preliminary data.</text>
</comment>
<dbReference type="EMBL" id="JNVM01000031">
    <property type="protein sequence ID" value="KEQ22861.1"/>
    <property type="molecule type" value="Genomic_DNA"/>
</dbReference>
<dbReference type="AlphaFoldDB" id="A0A081NWN8"/>
<evidence type="ECO:0000313" key="2">
    <source>
        <dbReference type="Proteomes" id="UP000028123"/>
    </source>
</evidence>
<evidence type="ECO:0000313" key="1">
    <source>
        <dbReference type="EMBL" id="KEQ22861.1"/>
    </source>
</evidence>
<name>A0A081NWN8_9BACL</name>
<gene>
    <name evidence="1" type="ORF">ET33_21160</name>
</gene>
<proteinExistence type="predicted"/>
<sequence>MQAAVTEDSKEIFVEAMEEQEELPTAKKFKWKDRIGLVDVLAQECADSGRKFETVFNSIRISQFAYYASKMPVKQKSKLKKEVQEKVKEILYVRESADVGDVVRVPKYKDNPLLGGYIRDGHKLVEAVITKKEIIASSYRYTVKRISDGQVQKGNGHMIKSIVSRAADGQV</sequence>
<protein>
    <submittedName>
        <fullName evidence="1">Uncharacterized protein</fullName>
    </submittedName>
</protein>
<dbReference type="Proteomes" id="UP000028123">
    <property type="component" value="Unassembled WGS sequence"/>
</dbReference>
<dbReference type="eggNOG" id="ENOG5030770">
    <property type="taxonomic scope" value="Bacteria"/>
</dbReference>
<reference evidence="1 2" key="1">
    <citation type="submission" date="2014-06" db="EMBL/GenBank/DDBJ databases">
        <title>Draft genome sequence of Paenibacillus sp. MSt1.</title>
        <authorList>
            <person name="Aw Y.K."/>
            <person name="Ong K.S."/>
            <person name="Gan H.M."/>
            <person name="Lee S.M."/>
        </authorList>
    </citation>
    <scope>NUCLEOTIDE SEQUENCE [LARGE SCALE GENOMIC DNA]</scope>
    <source>
        <strain evidence="1 2">MSt1</strain>
    </source>
</reference>
<organism evidence="1 2">
    <name type="scientific">Paenibacillus tyrfis</name>
    <dbReference type="NCBI Taxonomy" id="1501230"/>
    <lineage>
        <taxon>Bacteria</taxon>
        <taxon>Bacillati</taxon>
        <taxon>Bacillota</taxon>
        <taxon>Bacilli</taxon>
        <taxon>Bacillales</taxon>
        <taxon>Paenibacillaceae</taxon>
        <taxon>Paenibacillus</taxon>
    </lineage>
</organism>
<keyword evidence="2" id="KW-1185">Reference proteome</keyword>